<reference evidence="2 3" key="1">
    <citation type="journal article" date="2019" name="Int. J. Syst. Evol. Microbiol.">
        <title>The Global Catalogue of Microorganisms (GCM) 10K type strain sequencing project: providing services to taxonomists for standard genome sequencing and annotation.</title>
        <authorList>
            <consortium name="The Broad Institute Genomics Platform"/>
            <consortium name="The Broad Institute Genome Sequencing Center for Infectious Disease"/>
            <person name="Wu L."/>
            <person name="Ma J."/>
        </authorList>
    </citation>
    <scope>NUCLEOTIDE SEQUENCE [LARGE SCALE GENOMIC DNA]</scope>
    <source>
        <strain evidence="2 3">JCM 11117</strain>
    </source>
</reference>
<evidence type="ECO:0000256" key="1">
    <source>
        <dbReference type="SAM" id="SignalP"/>
    </source>
</evidence>
<protein>
    <submittedName>
        <fullName evidence="2">Uncharacterized protein</fullName>
    </submittedName>
</protein>
<comment type="caution">
    <text evidence="2">The sequence shown here is derived from an EMBL/GenBank/DDBJ whole genome shotgun (WGS) entry which is preliminary data.</text>
</comment>
<name>A0ABN1NAY0_9PSEU</name>
<dbReference type="RefSeq" id="WP_343945691.1">
    <property type="nucleotide sequence ID" value="NZ_BAAAHP010000219.1"/>
</dbReference>
<accession>A0ABN1NAY0</accession>
<dbReference type="EMBL" id="BAAAHP010000219">
    <property type="protein sequence ID" value="GAA0900506.1"/>
    <property type="molecule type" value="Genomic_DNA"/>
</dbReference>
<gene>
    <name evidence="2" type="ORF">GCM10009559_66540</name>
</gene>
<proteinExistence type="predicted"/>
<keyword evidence="1" id="KW-0732">Signal</keyword>
<dbReference type="Proteomes" id="UP001499967">
    <property type="component" value="Unassembled WGS sequence"/>
</dbReference>
<sequence>MFAAAFAALGAGPSVPLAAVAGFVARLVAKQQLTRYAARVAARSRG</sequence>
<feature type="signal peptide" evidence="1">
    <location>
        <begin position="1"/>
        <end position="18"/>
    </location>
</feature>
<feature type="chain" id="PRO_5046962557" evidence="1">
    <location>
        <begin position="19"/>
        <end position="46"/>
    </location>
</feature>
<keyword evidence="3" id="KW-1185">Reference proteome</keyword>
<organism evidence="2 3">
    <name type="scientific">Pseudonocardia zijingensis</name>
    <dbReference type="NCBI Taxonomy" id="153376"/>
    <lineage>
        <taxon>Bacteria</taxon>
        <taxon>Bacillati</taxon>
        <taxon>Actinomycetota</taxon>
        <taxon>Actinomycetes</taxon>
        <taxon>Pseudonocardiales</taxon>
        <taxon>Pseudonocardiaceae</taxon>
        <taxon>Pseudonocardia</taxon>
    </lineage>
</organism>
<evidence type="ECO:0000313" key="2">
    <source>
        <dbReference type="EMBL" id="GAA0900506.1"/>
    </source>
</evidence>
<evidence type="ECO:0000313" key="3">
    <source>
        <dbReference type="Proteomes" id="UP001499967"/>
    </source>
</evidence>